<dbReference type="AlphaFoldDB" id="A0A5Q4BIQ6"/>
<protein>
    <submittedName>
        <fullName evidence="1">Uncharacterized protein</fullName>
    </submittedName>
</protein>
<dbReference type="Proteomes" id="UP000326340">
    <property type="component" value="Unassembled WGS sequence"/>
</dbReference>
<sequence>MQTDDTIGLGDGPFDELEDKELKNAGLLAKPKGYLSTANPLMFNGGIVSIANDGKVALKQKGQGLKLETIDPKSVTAIGDYVRQRARGAYIATVCQPEASFDLSTAAQHQHPGQEEIAALNRRLEWQKRSIRLEHYPVTDQLKRWNAREDTSFCLHNLHKGGFAIRAGIFETFAAGETRRWSWNARLIGKDLVVYDTLPRPDVTPTPRMQDALRMHKRHLLADPNNRNTTAAGL</sequence>
<evidence type="ECO:0000313" key="1">
    <source>
        <dbReference type="EMBL" id="TQN66825.1"/>
    </source>
</evidence>
<reference evidence="1 2" key="1">
    <citation type="journal article" date="2019" name="Sci. Rep.">
        <title>Colletotrichum shisoi sp. nov., an anthracnose pathogen of Perilla frutescens in Japan: molecular phylogenetic, morphological and genomic evidence.</title>
        <authorList>
            <person name="Gan P."/>
            <person name="Tsushima A."/>
            <person name="Hiroyama R."/>
            <person name="Narusaka M."/>
            <person name="Takano Y."/>
            <person name="Narusaka Y."/>
            <person name="Kawaradani M."/>
            <person name="Damm U."/>
            <person name="Shirasu K."/>
        </authorList>
    </citation>
    <scope>NUCLEOTIDE SEQUENCE [LARGE SCALE GENOMIC DNA]</scope>
    <source>
        <strain evidence="1 2">PG-2018a</strain>
    </source>
</reference>
<dbReference type="OrthoDB" id="4766312at2759"/>
<gene>
    <name evidence="1" type="ORF">CSHISOI_08613</name>
</gene>
<comment type="caution">
    <text evidence="1">The sequence shown here is derived from an EMBL/GenBank/DDBJ whole genome shotgun (WGS) entry which is preliminary data.</text>
</comment>
<accession>A0A5Q4BIQ6</accession>
<name>A0A5Q4BIQ6_9PEZI</name>
<keyword evidence="2" id="KW-1185">Reference proteome</keyword>
<evidence type="ECO:0000313" key="2">
    <source>
        <dbReference type="Proteomes" id="UP000326340"/>
    </source>
</evidence>
<dbReference type="EMBL" id="PUHP01001089">
    <property type="protein sequence ID" value="TQN66825.1"/>
    <property type="molecule type" value="Genomic_DNA"/>
</dbReference>
<proteinExistence type="predicted"/>
<organism evidence="1 2">
    <name type="scientific">Colletotrichum shisoi</name>
    <dbReference type="NCBI Taxonomy" id="2078593"/>
    <lineage>
        <taxon>Eukaryota</taxon>
        <taxon>Fungi</taxon>
        <taxon>Dikarya</taxon>
        <taxon>Ascomycota</taxon>
        <taxon>Pezizomycotina</taxon>
        <taxon>Sordariomycetes</taxon>
        <taxon>Hypocreomycetidae</taxon>
        <taxon>Glomerellales</taxon>
        <taxon>Glomerellaceae</taxon>
        <taxon>Colletotrichum</taxon>
        <taxon>Colletotrichum destructivum species complex</taxon>
    </lineage>
</organism>